<dbReference type="PROSITE" id="PS50082">
    <property type="entry name" value="WD_REPEATS_2"/>
    <property type="match status" value="2"/>
</dbReference>
<reference evidence="9" key="1">
    <citation type="submission" date="2020-05" db="EMBL/GenBank/DDBJ databases">
        <title>Phylogenomic resolution of chytrid fungi.</title>
        <authorList>
            <person name="Stajich J.E."/>
            <person name="Amses K."/>
            <person name="Simmons R."/>
            <person name="Seto K."/>
            <person name="Myers J."/>
            <person name="Bonds A."/>
            <person name="Quandt C.A."/>
            <person name="Barry K."/>
            <person name="Liu P."/>
            <person name="Grigoriev I."/>
            <person name="Longcore J.E."/>
            <person name="James T.Y."/>
        </authorList>
    </citation>
    <scope>NUCLEOTIDE SEQUENCE</scope>
    <source>
        <strain evidence="9">PLAUS21</strain>
    </source>
</reference>
<evidence type="ECO:0000256" key="3">
    <source>
        <dbReference type="ARBA" id="ARBA00022694"/>
    </source>
</evidence>
<keyword evidence="4 6" id="KW-0677">Repeat</keyword>
<dbReference type="PANTHER" id="PTHR16288:SF0">
    <property type="entry name" value="TRNA (GUANINE-N(7)-)-METHYLTRANSFERASE NON-CATALYTIC SUBUNIT WDR4"/>
    <property type="match status" value="1"/>
</dbReference>
<dbReference type="Pfam" id="PF00400">
    <property type="entry name" value="WD40"/>
    <property type="match status" value="1"/>
</dbReference>
<dbReference type="SUPFAM" id="SSF50978">
    <property type="entry name" value="WD40 repeat-like"/>
    <property type="match status" value="1"/>
</dbReference>
<keyword evidence="5 6" id="KW-0539">Nucleus</keyword>
<dbReference type="Proteomes" id="UP001210925">
    <property type="component" value="Unassembled WGS sequence"/>
</dbReference>
<sequence>MQLPYHLVITLTGLDKLLFVTGAKIVILESKTGKITTISESLGTAPTVIPTDQHAKKQLRTIVYHPAKKLLAFVSDDKELQIWDAQTLKVINKRTILKRATCLSFSKDAKYLMVADKFGDLYKLVVDNPEEKPLLLIGHVSILTDMCFTSDSKYLVTSDRDEKIRVNRYPETYDIHRFLLGHTVFVSKILALENSKEILISGGGDDWLGVWNYTTGKLLQKLDIVTGVELGESKPTVVALKAHQPSNTLAVLLEKMNYIILFDLTDLQHIKQKKIVKLEREPLSFAFDSAGNIWIANNSTERKVDFLAKDKLEVVDSQLLKQVNNVRTDEVEEMFELYEIGHMRKWSRWQPDPNFSLRQKRQAALDHDIEKEESKKKTRRGGQKQKEKKAKIAAETQSTQ</sequence>
<comment type="function">
    <text evidence="6">Required for the formation of N(7)-methylguanine at position 46 (m7G46) in tRNA. In the complex, it is required to stabilize and induce conformational changes of the catalytic subunit.</text>
</comment>
<evidence type="ECO:0008006" key="11">
    <source>
        <dbReference type="Google" id="ProtNLM"/>
    </source>
</evidence>
<feature type="repeat" description="WD" evidence="7">
    <location>
        <begin position="179"/>
        <end position="221"/>
    </location>
</feature>
<dbReference type="InterPro" id="IPR036322">
    <property type="entry name" value="WD40_repeat_dom_sf"/>
</dbReference>
<evidence type="ECO:0000313" key="9">
    <source>
        <dbReference type="EMBL" id="KAJ3260255.1"/>
    </source>
</evidence>
<comment type="subcellular location">
    <subcellularLocation>
        <location evidence="1 6">Nucleus</location>
    </subcellularLocation>
</comment>
<dbReference type="AlphaFoldDB" id="A0AAD5UK11"/>
<dbReference type="HAMAP" id="MF_03056">
    <property type="entry name" value="TRM82"/>
    <property type="match status" value="1"/>
</dbReference>
<gene>
    <name evidence="9" type="ORF">HK103_000890</name>
</gene>
<keyword evidence="2 6" id="KW-0853">WD repeat</keyword>
<dbReference type="InterPro" id="IPR015943">
    <property type="entry name" value="WD40/YVTN_repeat-like_dom_sf"/>
</dbReference>
<dbReference type="GO" id="GO:0005829">
    <property type="term" value="C:cytosol"/>
    <property type="evidence" value="ECO:0007669"/>
    <property type="project" value="TreeGrafter"/>
</dbReference>
<evidence type="ECO:0000256" key="4">
    <source>
        <dbReference type="ARBA" id="ARBA00022737"/>
    </source>
</evidence>
<protein>
    <recommendedName>
        <fullName evidence="11">tRNA (guanine-N(7)-)-methyltransferase non-catalytic subunit TRM82</fullName>
    </recommendedName>
</protein>
<feature type="region of interest" description="Disordered" evidence="8">
    <location>
        <begin position="360"/>
        <end position="400"/>
    </location>
</feature>
<comment type="pathway">
    <text evidence="6">tRNA modification; N(7)-methylguanine-tRNA biosynthesis.</text>
</comment>
<evidence type="ECO:0000256" key="8">
    <source>
        <dbReference type="SAM" id="MobiDB-lite"/>
    </source>
</evidence>
<dbReference type="EMBL" id="JADGKB010000012">
    <property type="protein sequence ID" value="KAJ3260255.1"/>
    <property type="molecule type" value="Genomic_DNA"/>
</dbReference>
<dbReference type="GO" id="GO:0106004">
    <property type="term" value="P:tRNA (guanine-N7)-methylation"/>
    <property type="evidence" value="ECO:0007669"/>
    <property type="project" value="UniProtKB-UniRule"/>
</dbReference>
<evidence type="ECO:0000256" key="1">
    <source>
        <dbReference type="ARBA" id="ARBA00004123"/>
    </source>
</evidence>
<evidence type="ECO:0000256" key="6">
    <source>
        <dbReference type="HAMAP-Rule" id="MF_03056"/>
    </source>
</evidence>
<dbReference type="InterPro" id="IPR028884">
    <property type="entry name" value="Trm82"/>
</dbReference>
<dbReference type="GO" id="GO:0043527">
    <property type="term" value="C:tRNA methyltransferase complex"/>
    <property type="evidence" value="ECO:0007669"/>
    <property type="project" value="TreeGrafter"/>
</dbReference>
<dbReference type="PANTHER" id="PTHR16288">
    <property type="entry name" value="WD40 REPEAT PROTEIN 4"/>
    <property type="match status" value="1"/>
</dbReference>
<evidence type="ECO:0000313" key="10">
    <source>
        <dbReference type="Proteomes" id="UP001210925"/>
    </source>
</evidence>
<comment type="similarity">
    <text evidence="6">Belongs to the WD repeat TRM82 family.</text>
</comment>
<keyword evidence="3 6" id="KW-0819">tRNA processing</keyword>
<organism evidence="9 10">
    <name type="scientific">Boothiomyces macroporosus</name>
    <dbReference type="NCBI Taxonomy" id="261099"/>
    <lineage>
        <taxon>Eukaryota</taxon>
        <taxon>Fungi</taxon>
        <taxon>Fungi incertae sedis</taxon>
        <taxon>Chytridiomycota</taxon>
        <taxon>Chytridiomycota incertae sedis</taxon>
        <taxon>Chytridiomycetes</taxon>
        <taxon>Rhizophydiales</taxon>
        <taxon>Terramycetaceae</taxon>
        <taxon>Boothiomyces</taxon>
    </lineage>
</organism>
<evidence type="ECO:0000256" key="2">
    <source>
        <dbReference type="ARBA" id="ARBA00022574"/>
    </source>
</evidence>
<accession>A0AAD5UK11</accession>
<dbReference type="GO" id="GO:0005634">
    <property type="term" value="C:nucleus"/>
    <property type="evidence" value="ECO:0007669"/>
    <property type="project" value="UniProtKB-SubCell"/>
</dbReference>
<dbReference type="Gene3D" id="2.130.10.10">
    <property type="entry name" value="YVTN repeat-like/Quinoprotein amine dehydrogenase"/>
    <property type="match status" value="1"/>
</dbReference>
<feature type="compositionally biased region" description="Basic and acidic residues" evidence="8">
    <location>
        <begin position="363"/>
        <end position="375"/>
    </location>
</feature>
<name>A0AAD5UK11_9FUNG</name>
<proteinExistence type="inferred from homology"/>
<feature type="repeat" description="WD" evidence="7">
    <location>
        <begin position="59"/>
        <end position="93"/>
    </location>
</feature>
<evidence type="ECO:0000256" key="7">
    <source>
        <dbReference type="PROSITE-ProRule" id="PRU00221"/>
    </source>
</evidence>
<keyword evidence="10" id="KW-1185">Reference proteome</keyword>
<evidence type="ECO:0000256" key="5">
    <source>
        <dbReference type="ARBA" id="ARBA00023242"/>
    </source>
</evidence>
<feature type="compositionally biased region" description="Basic residues" evidence="8">
    <location>
        <begin position="376"/>
        <end position="391"/>
    </location>
</feature>
<dbReference type="SMART" id="SM00320">
    <property type="entry name" value="WD40"/>
    <property type="match status" value="3"/>
</dbReference>
<comment type="caution">
    <text evidence="9">The sequence shown here is derived from an EMBL/GenBank/DDBJ whole genome shotgun (WGS) entry which is preliminary data.</text>
</comment>
<dbReference type="InterPro" id="IPR001680">
    <property type="entry name" value="WD40_rpt"/>
</dbReference>